<evidence type="ECO:0000313" key="18">
    <source>
        <dbReference type="Proteomes" id="UP000694701"/>
    </source>
</evidence>
<comment type="function">
    <text evidence="11">Sodium-independent anion exchanger which mediates the electroneutral exchange of chloride for bicarbonate ions across the cell membrane. May be involved in the regulation of intracellular pH, and the modulation of cardiac action potential.</text>
</comment>
<dbReference type="GO" id="GO:0015701">
    <property type="term" value="P:bicarbonate transport"/>
    <property type="evidence" value="ECO:0007669"/>
    <property type="project" value="TreeGrafter"/>
</dbReference>
<feature type="compositionally biased region" description="Polar residues" evidence="14">
    <location>
        <begin position="101"/>
        <end position="110"/>
    </location>
</feature>
<feature type="region of interest" description="Disordered" evidence="14">
    <location>
        <begin position="210"/>
        <end position="230"/>
    </location>
</feature>
<dbReference type="InterPro" id="IPR016152">
    <property type="entry name" value="PTrfase/Anion_transptr"/>
</dbReference>
<keyword evidence="5" id="KW-1003">Cell membrane</keyword>
<comment type="subcellular location">
    <subcellularLocation>
        <location evidence="1">Cell membrane</location>
        <topology evidence="1">Multi-pass membrane protein</topology>
    </subcellularLocation>
    <subcellularLocation>
        <location evidence="13">Membrane</location>
        <topology evidence="13">Multi-pass membrane protein</topology>
    </subcellularLocation>
</comment>
<dbReference type="GO" id="GO:0008509">
    <property type="term" value="F:monoatomic anion transmembrane transporter activity"/>
    <property type="evidence" value="ECO:0007669"/>
    <property type="project" value="InterPro"/>
</dbReference>
<dbReference type="PROSITE" id="PS00220">
    <property type="entry name" value="ANION_EXCHANGER_2"/>
    <property type="match status" value="1"/>
</dbReference>
<dbReference type="Gene3D" id="3.40.930.10">
    <property type="entry name" value="Mannitol-specific EII, Chain A"/>
    <property type="match status" value="1"/>
</dbReference>
<feature type="compositionally biased region" description="Basic residues" evidence="14">
    <location>
        <begin position="56"/>
        <end position="77"/>
    </location>
</feature>
<evidence type="ECO:0000256" key="8">
    <source>
        <dbReference type="ARBA" id="ARBA00022989"/>
    </source>
</evidence>
<evidence type="ECO:0000313" key="17">
    <source>
        <dbReference type="Ensembl" id="ENSCCRP00020025361.1"/>
    </source>
</evidence>
<dbReference type="PRINTS" id="PR01231">
    <property type="entry name" value="HCO3TRNSPORT"/>
</dbReference>
<dbReference type="FunFam" id="3.40.930.10:FF:000020">
    <property type="entry name" value="Anion exchange protein"/>
    <property type="match status" value="1"/>
</dbReference>
<feature type="transmembrane region" description="Helical" evidence="13">
    <location>
        <begin position="1029"/>
        <end position="1058"/>
    </location>
</feature>
<dbReference type="SUPFAM" id="SSF55804">
    <property type="entry name" value="Phoshotransferase/anion transport protein"/>
    <property type="match status" value="1"/>
</dbReference>
<comment type="catalytic activity">
    <reaction evidence="12">
        <text>hydrogencarbonate(in) + chloride(out) = hydrogencarbonate(out) + chloride(in)</text>
        <dbReference type="Rhea" id="RHEA:72363"/>
        <dbReference type="ChEBI" id="CHEBI:17544"/>
        <dbReference type="ChEBI" id="CHEBI:17996"/>
    </reaction>
</comment>
<dbReference type="InterPro" id="IPR011531">
    <property type="entry name" value="HCO3_transpt-like_TM_dom"/>
</dbReference>
<dbReference type="Pfam" id="PF07565">
    <property type="entry name" value="Band_3_cyto"/>
    <property type="match status" value="2"/>
</dbReference>
<dbReference type="PANTHER" id="PTHR11453:SF15">
    <property type="entry name" value="ANION EXCHANGE PROTEIN 3"/>
    <property type="match status" value="1"/>
</dbReference>
<feature type="compositionally biased region" description="Polar residues" evidence="14">
    <location>
        <begin position="210"/>
        <end position="222"/>
    </location>
</feature>
<keyword evidence="4" id="KW-0050">Antiport</keyword>
<dbReference type="InterPro" id="IPR001717">
    <property type="entry name" value="Anion_exchange"/>
</dbReference>
<keyword evidence="3 13" id="KW-0813">Transport</keyword>
<keyword evidence="6" id="KW-0039">Anion exchange</keyword>
<evidence type="ECO:0000256" key="9">
    <source>
        <dbReference type="ARBA" id="ARBA00023065"/>
    </source>
</evidence>
<evidence type="ECO:0000259" key="16">
    <source>
        <dbReference type="Pfam" id="PF07565"/>
    </source>
</evidence>
<name>A0A8C2DDW2_CYPCA</name>
<gene>
    <name evidence="17" type="primary">LOC109068421</name>
</gene>
<dbReference type="Proteomes" id="UP000694701">
    <property type="component" value="Unplaced"/>
</dbReference>
<feature type="transmembrane region" description="Helical" evidence="13">
    <location>
        <begin position="978"/>
        <end position="997"/>
    </location>
</feature>
<feature type="region of interest" description="Disordered" evidence="14">
    <location>
        <begin position="44"/>
        <end position="130"/>
    </location>
</feature>
<keyword evidence="7 13" id="KW-0812">Transmembrane</keyword>
<keyword evidence="9 13" id="KW-0406">Ion transport</keyword>
<dbReference type="PRINTS" id="PR00165">
    <property type="entry name" value="ANIONEXCHNGR"/>
</dbReference>
<dbReference type="AlphaFoldDB" id="A0A8C2DDW2"/>
<evidence type="ECO:0000256" key="14">
    <source>
        <dbReference type="SAM" id="MobiDB-lite"/>
    </source>
</evidence>
<organism evidence="17 18">
    <name type="scientific">Cyprinus carpio</name>
    <name type="common">Common carp</name>
    <dbReference type="NCBI Taxonomy" id="7962"/>
    <lineage>
        <taxon>Eukaryota</taxon>
        <taxon>Metazoa</taxon>
        <taxon>Chordata</taxon>
        <taxon>Craniata</taxon>
        <taxon>Vertebrata</taxon>
        <taxon>Euteleostomi</taxon>
        <taxon>Actinopterygii</taxon>
        <taxon>Neopterygii</taxon>
        <taxon>Teleostei</taxon>
        <taxon>Ostariophysi</taxon>
        <taxon>Cypriniformes</taxon>
        <taxon>Cyprinidae</taxon>
        <taxon>Cyprininae</taxon>
        <taxon>Cyprinus</taxon>
    </lineage>
</organism>
<evidence type="ECO:0000256" key="3">
    <source>
        <dbReference type="ARBA" id="ARBA00022448"/>
    </source>
</evidence>
<feature type="transmembrane region" description="Helical" evidence="13">
    <location>
        <begin position="588"/>
        <end position="610"/>
    </location>
</feature>
<dbReference type="PANTHER" id="PTHR11453">
    <property type="entry name" value="ANION EXCHANGE PROTEIN"/>
    <property type="match status" value="1"/>
</dbReference>
<dbReference type="GO" id="GO:0005886">
    <property type="term" value="C:plasma membrane"/>
    <property type="evidence" value="ECO:0007669"/>
    <property type="project" value="UniProtKB-SubCell"/>
</dbReference>
<feature type="transmembrane region" description="Helical" evidence="13">
    <location>
        <begin position="673"/>
        <end position="698"/>
    </location>
</feature>
<feature type="transmembrane region" description="Helical" evidence="13">
    <location>
        <begin position="705"/>
        <end position="723"/>
    </location>
</feature>
<protein>
    <recommendedName>
        <fullName evidence="13">Anion exchange protein</fullName>
    </recommendedName>
</protein>
<dbReference type="Gene3D" id="1.10.287.570">
    <property type="entry name" value="Helical hairpin bin"/>
    <property type="match status" value="1"/>
</dbReference>
<sequence>EHKALSVERFGDIITESTINGADKMGRSYNEKDFEYHRHTFHHTHHPLSTHLPPQRFRKRVLSMDRRRKKKRKKKKTSMPPSDVTPTIHEVDEEGAESETEGQCQAATPTEPSEELFSPSPEPASMATRGWFRRKPVHRLAGAQRTSYDLRERICIGSMTAIETAVYQKVPTDEAEAQMLASADLDDMKSHRFEDNPGVRRHLVKKSSRCQVPRTSNGSPPLSSLKRRKRMDKKTHEVFVELNELIVDKNQEMRWKETARWIKFEEDVEEETDRWGKPHVASLSFRSLLELRRTITHGAIMLDLDQTTLPGIAHLLVETMIISDQIRAEDRASVLRALLLKHSHPNDEKEGLFHRNHSVNSLGGFRHNHNHVHDTSLPLVSQDHEEMSRDDVESSHQINVFIGCVEFLEKPAMAFVRLNEAVLLESVLEVPVPVRFLFVLLGPTQTNMDYHEIGRSFSTLMSDKNFHEVAYFADDRQDLLNGINEFLDCSIVIPPSDVEGKDLLKTLASFQKQMLRKRKERDLSVRLMLTCSVCVVDVIMDEQEEEDQFDVDPLKRSGIPFGGLIHDIRRRYPRYISDLKDAVDTQCIAAVIFIYFAALSPTITFGGLLGEKTQGMMGVSELIISTATVGVLFSLLAGQPLLIIGFSGPLLVFEEAFYKFCQAQGFEYLTGRVWIGFWLIFIVLVIVAAEGSFLVRYISPFTQEIFAFLISLIFIYETFSKLIKVFQEHPLMKSYPTAPELPAFPQGHSVIGEPILNQPNTALLSLVLMMGTFFVAFFLRKFRNSRFLGGKARRIIGDFGIPISILISVLVDCTIPETYTQKLNVPSGFSVTSPDKRSWFISPFGDKQPFPVWMMGASVIPALLVFILIFMETQITTLIVSKKERRLVKGSGFHLDLLLIVTLGAVCPLFGLPWLTAATVRSVTHVNALTVMSKATAPGEKPMIQEVKEQRVTGMCVAILVGLSIVMTDVLRHIPLAVLFGIFLYMGITSLTGIQLYERITLMVTPAKHHPDHIYVTKVKTWRMNMFTIIQLLCIALLWVVKSTVASLAFPFILIMTVPLRRLILTRIFEERELAALDADEDSPNFDEDGRDEYNEIHMLV</sequence>
<dbReference type="GO" id="GO:0051453">
    <property type="term" value="P:regulation of intracellular pH"/>
    <property type="evidence" value="ECO:0007669"/>
    <property type="project" value="TreeGrafter"/>
</dbReference>
<evidence type="ECO:0000256" key="12">
    <source>
        <dbReference type="ARBA" id="ARBA00049347"/>
    </source>
</evidence>
<feature type="transmembrane region" description="Helical" evidence="13">
    <location>
        <begin position="762"/>
        <end position="779"/>
    </location>
</feature>
<feature type="transmembrane region" description="Helical" evidence="13">
    <location>
        <begin position="850"/>
        <end position="871"/>
    </location>
</feature>
<evidence type="ECO:0000256" key="2">
    <source>
        <dbReference type="ARBA" id="ARBA00010993"/>
    </source>
</evidence>
<dbReference type="NCBIfam" id="TIGR00834">
    <property type="entry name" value="ae"/>
    <property type="match status" value="1"/>
</dbReference>
<dbReference type="FunFam" id="1.10.287.570:FF:000001">
    <property type="entry name" value="Anion exchange protein"/>
    <property type="match status" value="1"/>
</dbReference>
<evidence type="ECO:0000256" key="13">
    <source>
        <dbReference type="RuleBase" id="RU362035"/>
    </source>
</evidence>
<keyword evidence="10 13" id="KW-0472">Membrane</keyword>
<feature type="domain" description="Band 3 cytoplasmic" evidence="16">
    <location>
        <begin position="236"/>
        <end position="390"/>
    </location>
</feature>
<feature type="transmembrane region" description="Helical" evidence="13">
    <location>
        <begin position="892"/>
        <end position="915"/>
    </location>
</feature>
<dbReference type="InterPro" id="IPR003020">
    <property type="entry name" value="HCO3_transpt_euk"/>
</dbReference>
<evidence type="ECO:0000256" key="10">
    <source>
        <dbReference type="ARBA" id="ARBA00023136"/>
    </source>
</evidence>
<keyword evidence="8 13" id="KW-1133">Transmembrane helix</keyword>
<evidence type="ECO:0000256" key="5">
    <source>
        <dbReference type="ARBA" id="ARBA00022475"/>
    </source>
</evidence>
<evidence type="ECO:0000256" key="11">
    <source>
        <dbReference type="ARBA" id="ARBA00045591"/>
    </source>
</evidence>
<feature type="transmembrane region" description="Helical" evidence="13">
    <location>
        <begin position="799"/>
        <end position="819"/>
    </location>
</feature>
<accession>A0A8C2DDW2</accession>
<feature type="domain" description="Bicarbonate transporter-like transmembrane" evidence="15">
    <location>
        <begin position="751"/>
        <end position="1080"/>
    </location>
</feature>
<feature type="domain" description="Bicarbonate transporter-like transmembrane" evidence="15">
    <location>
        <begin position="560"/>
        <end position="733"/>
    </location>
</feature>
<dbReference type="InterPro" id="IPR018241">
    <property type="entry name" value="Anion_exchange_CS"/>
</dbReference>
<evidence type="ECO:0000256" key="7">
    <source>
        <dbReference type="ARBA" id="ARBA00022692"/>
    </source>
</evidence>
<feature type="domain" description="Band 3 cytoplasmic" evidence="16">
    <location>
        <begin position="394"/>
        <end position="499"/>
    </location>
</feature>
<reference evidence="17" key="1">
    <citation type="submission" date="2025-08" db="UniProtKB">
        <authorList>
            <consortium name="Ensembl"/>
        </authorList>
    </citation>
    <scope>IDENTIFICATION</scope>
</reference>
<dbReference type="InterPro" id="IPR013769">
    <property type="entry name" value="Band3_cytoplasmic_dom"/>
</dbReference>
<comment type="similarity">
    <text evidence="2 13">Belongs to the anion exchanger (TC 2.A.31) family.</text>
</comment>
<evidence type="ECO:0000256" key="1">
    <source>
        <dbReference type="ARBA" id="ARBA00004651"/>
    </source>
</evidence>
<dbReference type="Ensembl" id="ENSCCRT00020027792.1">
    <property type="protein sequence ID" value="ENSCCRP00020025361.1"/>
    <property type="gene ID" value="ENSCCRG00020010483.1"/>
</dbReference>
<feature type="compositionally biased region" description="Low complexity" evidence="14">
    <location>
        <begin position="115"/>
        <end position="125"/>
    </location>
</feature>
<evidence type="ECO:0000256" key="4">
    <source>
        <dbReference type="ARBA" id="ARBA00022449"/>
    </source>
</evidence>
<dbReference type="Pfam" id="PF00955">
    <property type="entry name" value="HCO3_cotransp"/>
    <property type="match status" value="2"/>
</dbReference>
<evidence type="ECO:0000259" key="15">
    <source>
        <dbReference type="Pfam" id="PF00955"/>
    </source>
</evidence>
<feature type="compositionally biased region" description="Acidic residues" evidence="14">
    <location>
        <begin position="91"/>
        <end position="100"/>
    </location>
</feature>
<dbReference type="GO" id="GO:0005452">
    <property type="term" value="F:solute:inorganic anion antiporter activity"/>
    <property type="evidence" value="ECO:0007669"/>
    <property type="project" value="InterPro"/>
</dbReference>
<feature type="transmembrane region" description="Helical" evidence="13">
    <location>
        <begin position="622"/>
        <end position="653"/>
    </location>
</feature>
<evidence type="ECO:0000256" key="6">
    <source>
        <dbReference type="ARBA" id="ARBA00022681"/>
    </source>
</evidence>
<proteinExistence type="inferred from homology"/>